<dbReference type="Proteomes" id="UP000886520">
    <property type="component" value="Chromosome 23"/>
</dbReference>
<dbReference type="EMBL" id="JABFUD020000023">
    <property type="protein sequence ID" value="KAI5061596.1"/>
    <property type="molecule type" value="Genomic_DNA"/>
</dbReference>
<gene>
    <name evidence="2" type="ORF">GOP47_0024101</name>
</gene>
<dbReference type="Pfam" id="PF13966">
    <property type="entry name" value="zf-RVT"/>
    <property type="match status" value="1"/>
</dbReference>
<organism evidence="2 3">
    <name type="scientific">Adiantum capillus-veneris</name>
    <name type="common">Maidenhair fern</name>
    <dbReference type="NCBI Taxonomy" id="13818"/>
    <lineage>
        <taxon>Eukaryota</taxon>
        <taxon>Viridiplantae</taxon>
        <taxon>Streptophyta</taxon>
        <taxon>Embryophyta</taxon>
        <taxon>Tracheophyta</taxon>
        <taxon>Polypodiopsida</taxon>
        <taxon>Polypodiidae</taxon>
        <taxon>Polypodiales</taxon>
        <taxon>Pteridineae</taxon>
        <taxon>Pteridaceae</taxon>
        <taxon>Vittarioideae</taxon>
        <taxon>Adiantum</taxon>
    </lineage>
</organism>
<proteinExistence type="predicted"/>
<feature type="domain" description="Reverse transcriptase zinc-binding" evidence="1">
    <location>
        <begin position="207"/>
        <end position="281"/>
    </location>
</feature>
<evidence type="ECO:0000313" key="2">
    <source>
        <dbReference type="EMBL" id="KAI5061596.1"/>
    </source>
</evidence>
<accession>A0A9D4U4T3</accession>
<evidence type="ECO:0000259" key="1">
    <source>
        <dbReference type="Pfam" id="PF13966"/>
    </source>
</evidence>
<dbReference type="AlphaFoldDB" id="A0A9D4U4T3"/>
<reference evidence="2" key="1">
    <citation type="submission" date="2021-01" db="EMBL/GenBank/DDBJ databases">
        <title>Adiantum capillus-veneris genome.</title>
        <authorList>
            <person name="Fang Y."/>
            <person name="Liao Q."/>
        </authorList>
    </citation>
    <scope>NUCLEOTIDE SEQUENCE</scope>
    <source>
        <strain evidence="2">H3</strain>
        <tissue evidence="2">Leaf</tissue>
    </source>
</reference>
<protein>
    <recommendedName>
        <fullName evidence="1">Reverse transcriptase zinc-binding domain-containing protein</fullName>
    </recommendedName>
</protein>
<evidence type="ECO:0000313" key="3">
    <source>
        <dbReference type="Proteomes" id="UP000886520"/>
    </source>
</evidence>
<name>A0A9D4U4T3_ADICA</name>
<dbReference type="InterPro" id="IPR026960">
    <property type="entry name" value="RVT-Znf"/>
</dbReference>
<sequence length="313" mass="36119">MAVKLVVRAIHHPREEWSVLLLRTASRFRLSQAKGWVNLPFITLFFSPHLSLATGSDLMRSLWGAWNRHRFRLSPNWKSSHSQPLLLNDSIWLPWVTCKDVQVDTSRLALTIHNKGVRVWADVWSPAAFDWLSDLEISLKFQLRPWELAYLRRRLALLPASFHWLLNCSSVLSLKGIVWSGGYLLSHPQVVPKPLSPPLHIILNQRWGLSLDRRQWNFKFSTLWSTASSPKKSALLWLIIYKAVWTGQKLRDAGLALGTCPRCKNCPEDLFMNCSFNFPFWKLVLSCLGRTLSWKNVMLGDNVGIPPIIWNHI</sequence>
<comment type="caution">
    <text evidence="2">The sequence shown here is derived from an EMBL/GenBank/DDBJ whole genome shotgun (WGS) entry which is preliminary data.</text>
</comment>
<keyword evidence="3" id="KW-1185">Reference proteome</keyword>